<evidence type="ECO:0000313" key="3">
    <source>
        <dbReference type="Proteomes" id="UP001346149"/>
    </source>
</evidence>
<proteinExistence type="predicted"/>
<accession>A0AAN7RAE3</accession>
<feature type="transmembrane region" description="Helical" evidence="1">
    <location>
        <begin position="15"/>
        <end position="37"/>
    </location>
</feature>
<keyword evidence="1" id="KW-0812">Transmembrane</keyword>
<dbReference type="AlphaFoldDB" id="A0AAN7RAE3"/>
<keyword evidence="1" id="KW-1133">Transmembrane helix</keyword>
<reference evidence="2 3" key="1">
    <citation type="journal article" date="2023" name="Hortic Res">
        <title>Pangenome of water caltrop reveals structural variations and asymmetric subgenome divergence after allopolyploidization.</title>
        <authorList>
            <person name="Zhang X."/>
            <person name="Chen Y."/>
            <person name="Wang L."/>
            <person name="Yuan Y."/>
            <person name="Fang M."/>
            <person name="Shi L."/>
            <person name="Lu R."/>
            <person name="Comes H.P."/>
            <person name="Ma Y."/>
            <person name="Chen Y."/>
            <person name="Huang G."/>
            <person name="Zhou Y."/>
            <person name="Zheng Z."/>
            <person name="Qiu Y."/>
        </authorList>
    </citation>
    <scope>NUCLEOTIDE SEQUENCE [LARGE SCALE GENOMIC DNA]</scope>
    <source>
        <strain evidence="2">F231</strain>
    </source>
</reference>
<keyword evidence="3" id="KW-1185">Reference proteome</keyword>
<evidence type="ECO:0000256" key="1">
    <source>
        <dbReference type="SAM" id="Phobius"/>
    </source>
</evidence>
<sequence>MKGEGKTGMKSKLKWVELAGLLLSFLSISIHFFLAMFTDHGFSDHQASVTFFSWQPIIESASSIPKTVNSSLSSPQVCSINNVPVFWNVHAIFSVLVGHCGPIGRFGYWAEISYSVCVSQFRRSSWSDWDYVNVLL</sequence>
<organism evidence="2 3">
    <name type="scientific">Trapa natans</name>
    <name type="common">Water chestnut</name>
    <dbReference type="NCBI Taxonomy" id="22666"/>
    <lineage>
        <taxon>Eukaryota</taxon>
        <taxon>Viridiplantae</taxon>
        <taxon>Streptophyta</taxon>
        <taxon>Embryophyta</taxon>
        <taxon>Tracheophyta</taxon>
        <taxon>Spermatophyta</taxon>
        <taxon>Magnoliopsida</taxon>
        <taxon>eudicotyledons</taxon>
        <taxon>Gunneridae</taxon>
        <taxon>Pentapetalae</taxon>
        <taxon>rosids</taxon>
        <taxon>malvids</taxon>
        <taxon>Myrtales</taxon>
        <taxon>Lythraceae</taxon>
        <taxon>Trapa</taxon>
    </lineage>
</organism>
<gene>
    <name evidence="2" type="ORF">SAY86_030225</name>
</gene>
<dbReference type="EMBL" id="JAXQNO010000005">
    <property type="protein sequence ID" value="KAK4797899.1"/>
    <property type="molecule type" value="Genomic_DNA"/>
</dbReference>
<comment type="caution">
    <text evidence="2">The sequence shown here is derived from an EMBL/GenBank/DDBJ whole genome shotgun (WGS) entry which is preliminary data.</text>
</comment>
<dbReference type="Proteomes" id="UP001346149">
    <property type="component" value="Unassembled WGS sequence"/>
</dbReference>
<name>A0AAN7RAE3_TRANT</name>
<evidence type="ECO:0000313" key="2">
    <source>
        <dbReference type="EMBL" id="KAK4797899.1"/>
    </source>
</evidence>
<keyword evidence="1" id="KW-0472">Membrane</keyword>
<protein>
    <submittedName>
        <fullName evidence="2">Uncharacterized protein</fullName>
    </submittedName>
</protein>